<sequence length="285" mass="32135">MGRLLNEVGPILGANDSMDVVEVSGKPPADGVHKVKERSRVVTSERSCQLARYKSCSAPRMGDHFLYDANRSTIDRHVDALVDQLGKSDRRYDVANRCRTSASMEVLQAVISGLDADGIQKSKNYTTSDPRELLVIDLINISPPPSITLDCGQHWRAAVLRMNQRPINSITGLFKKDGFLEDNRSTMWPVEFFYSTEFLDQHPLTCTRLRYNDATAKQSSSFGDDFATIHRVWRHLDSPRKASILSSQKQFVDFLSHLLPGSSAPTSWLPLLKHDSWRLKNHVPQ</sequence>
<dbReference type="Proteomes" id="UP000509510">
    <property type="component" value="Chromosome I"/>
</dbReference>
<dbReference type="EMBL" id="CP055898">
    <property type="protein sequence ID" value="QKX55149.1"/>
    <property type="molecule type" value="Genomic_DNA"/>
</dbReference>
<name>A0A7H8QMJ9_TALRU</name>
<organism evidence="1 2">
    <name type="scientific">Talaromyces rugulosus</name>
    <name type="common">Penicillium rugulosum</name>
    <dbReference type="NCBI Taxonomy" id="121627"/>
    <lineage>
        <taxon>Eukaryota</taxon>
        <taxon>Fungi</taxon>
        <taxon>Dikarya</taxon>
        <taxon>Ascomycota</taxon>
        <taxon>Pezizomycotina</taxon>
        <taxon>Eurotiomycetes</taxon>
        <taxon>Eurotiomycetidae</taxon>
        <taxon>Eurotiales</taxon>
        <taxon>Trichocomaceae</taxon>
        <taxon>Talaromyces</taxon>
        <taxon>Talaromyces sect. Islandici</taxon>
    </lineage>
</organism>
<proteinExistence type="predicted"/>
<dbReference type="RefSeq" id="XP_035341328.1">
    <property type="nucleotide sequence ID" value="XM_035485435.1"/>
</dbReference>
<reference evidence="2" key="1">
    <citation type="submission" date="2020-06" db="EMBL/GenBank/DDBJ databases">
        <title>A chromosome-scale genome assembly of Talaromyces rugulosus W13939.</title>
        <authorList>
            <person name="Wang B."/>
            <person name="Guo L."/>
            <person name="Ye K."/>
            <person name="Wang L."/>
        </authorList>
    </citation>
    <scope>NUCLEOTIDE SEQUENCE [LARGE SCALE GENOMIC DNA]</scope>
    <source>
        <strain evidence="2">W13939</strain>
    </source>
</reference>
<dbReference type="AlphaFoldDB" id="A0A7H8QMJ9"/>
<evidence type="ECO:0000313" key="1">
    <source>
        <dbReference type="EMBL" id="QKX55149.1"/>
    </source>
</evidence>
<protein>
    <submittedName>
        <fullName evidence="1">Uncharacterized protein</fullName>
    </submittedName>
</protein>
<dbReference type="KEGG" id="trg:TRUGW13939_02241"/>
<gene>
    <name evidence="1" type="ORF">TRUGW13939_02241</name>
</gene>
<dbReference type="GeneID" id="55989750"/>
<dbReference type="OrthoDB" id="4434341at2759"/>
<keyword evidence="2" id="KW-1185">Reference proteome</keyword>
<accession>A0A7H8QMJ9</accession>
<evidence type="ECO:0000313" key="2">
    <source>
        <dbReference type="Proteomes" id="UP000509510"/>
    </source>
</evidence>